<keyword evidence="2" id="KW-0812">Transmembrane</keyword>
<dbReference type="OrthoDB" id="9811276at2"/>
<keyword evidence="7" id="KW-1185">Reference proteome</keyword>
<proteinExistence type="predicted"/>
<name>A0A2Z4LR79_9FLAO</name>
<evidence type="ECO:0000313" key="6">
    <source>
        <dbReference type="EMBL" id="AWX44411.1"/>
    </source>
</evidence>
<dbReference type="EMBL" id="CP030104">
    <property type="protein sequence ID" value="AWX44411.1"/>
    <property type="molecule type" value="Genomic_DNA"/>
</dbReference>
<evidence type="ECO:0000313" key="7">
    <source>
        <dbReference type="Proteomes" id="UP000248536"/>
    </source>
</evidence>
<accession>A0A2Z4LR79</accession>
<dbReference type="RefSeq" id="WP_123877383.1">
    <property type="nucleotide sequence ID" value="NZ_CP030104.1"/>
</dbReference>
<evidence type="ECO:0000256" key="2">
    <source>
        <dbReference type="ARBA" id="ARBA00022692"/>
    </source>
</evidence>
<dbReference type="KEGG" id="spon:HME9304_01412"/>
<dbReference type="InterPro" id="IPR007452">
    <property type="entry name" value="TamB_C"/>
</dbReference>
<evidence type="ECO:0000259" key="5">
    <source>
        <dbReference type="Pfam" id="PF04357"/>
    </source>
</evidence>
<comment type="subcellular location">
    <subcellularLocation>
        <location evidence="1">Membrane</location>
        <topology evidence="1">Single-pass membrane protein</topology>
    </subcellularLocation>
</comment>
<dbReference type="Pfam" id="PF04357">
    <property type="entry name" value="TamB"/>
    <property type="match status" value="1"/>
</dbReference>
<dbReference type="Proteomes" id="UP000248536">
    <property type="component" value="Chromosome"/>
</dbReference>
<reference evidence="6 7" key="1">
    <citation type="submission" date="2018-06" db="EMBL/GenBank/DDBJ databases">
        <title>Spongiibacterium sp. HME9304 Genome sequencing and assembly.</title>
        <authorList>
            <person name="Kang H."/>
            <person name="Kim H."/>
            <person name="Joh K."/>
        </authorList>
    </citation>
    <scope>NUCLEOTIDE SEQUENCE [LARGE SCALE GENOMIC DNA]</scope>
    <source>
        <strain evidence="6 7">HME9304</strain>
    </source>
</reference>
<dbReference type="GO" id="GO:0005886">
    <property type="term" value="C:plasma membrane"/>
    <property type="evidence" value="ECO:0007669"/>
    <property type="project" value="InterPro"/>
</dbReference>
<gene>
    <name evidence="6" type="ORF">HME9304_01412</name>
</gene>
<protein>
    <recommendedName>
        <fullName evidence="5">Translocation and assembly module TamB C-terminal domain-containing protein</fullName>
    </recommendedName>
</protein>
<evidence type="ECO:0000256" key="3">
    <source>
        <dbReference type="ARBA" id="ARBA00022989"/>
    </source>
</evidence>
<keyword evidence="3" id="KW-1133">Transmembrane helix</keyword>
<organism evidence="6 7">
    <name type="scientific">Flagellimonas maritima</name>
    <dbReference type="NCBI Taxonomy" id="1383885"/>
    <lineage>
        <taxon>Bacteria</taxon>
        <taxon>Pseudomonadati</taxon>
        <taxon>Bacteroidota</taxon>
        <taxon>Flavobacteriia</taxon>
        <taxon>Flavobacteriales</taxon>
        <taxon>Flavobacteriaceae</taxon>
        <taxon>Flagellimonas</taxon>
    </lineage>
</organism>
<keyword evidence="4" id="KW-0472">Membrane</keyword>
<dbReference type="GO" id="GO:0009306">
    <property type="term" value="P:protein secretion"/>
    <property type="evidence" value="ECO:0007669"/>
    <property type="project" value="InterPro"/>
</dbReference>
<evidence type="ECO:0000256" key="4">
    <source>
        <dbReference type="ARBA" id="ARBA00023136"/>
    </source>
</evidence>
<feature type="domain" description="Translocation and assembly module TamB C-terminal" evidence="5">
    <location>
        <begin position="1163"/>
        <end position="1623"/>
    </location>
</feature>
<evidence type="ECO:0000256" key="1">
    <source>
        <dbReference type="ARBA" id="ARBA00004167"/>
    </source>
</evidence>
<sequence>MARIFLVVLIFFFCLVLFIRSPWGQEIIVDKVVNYVSDKTNTKVEIDRLFITFSGNIFLEGLYLEDLQGDTLIYSKALEANLPISPILFKNEINLKSLEWDGLRANIERGKNTEKFNFNFLLEAFAPSDSTTTSQSKPMSFDIGTLDFSNFNIKYNDQFLGLQSKLKLGGFYLSMDSFNLENMRFKATEFQLEDSQISHTQYKVLPVPEDTTEVALPYFELEDLRISKVKAQYSSAPDDIETSVKIGDFQLEDPKIDLAKNDFKVDELALIDSNVFLKITESKNSVSDSLQKPNSTSFIWPDFKIGANEITMENNIFDYRLGNSQRKTGEFNPNAILVSNLDLQASDLVYRPKKAELQLNAFSFREKSGFRTRNLSFKASVDNKASYLRNLNLQTNNSSITGKLSLNYISVDEFLENPQTTKVSLSFPNISLALQDAYYFQPDLANNMYIEKASEDKITGHLKADGTLADIEMPLLNLEWGNTTSLVASGQLKNVTKPDSLLFDLDTIQIVSTKKDIAKFISENQLGISLPETVNINANIRGSLENILADASLKTPDGSAQIEGNYVNKNQIAFDVNLTTNNIRLDKLLKNEQLGGISFNMQAAAKGTSLNTLDAELQSEFSQLEFKGYDFSGLSLNGKIVDGNGDINFSFKDENLNFKAKSFVELDSVDTKINLNLDVIGADLYELGLTRENIKTGLNLRAEFNGDTEDFSINSSISEAIAVYEGNQYQVGDIDLRANIDKITTEVDIKSTFLEGSLESNTSPKGLNEALKKQLQNYFLETSSQNAVTDTVKLKVKALLRPEPILTDVFFRDIERLDSISIDADFDGKNKTLYAELHMPSATYAGSSIDSLNVLIKGNATDLAFSAGISKLEYNPIKIKQTYFEGNLKNKKLLLDFISFDDQEKLAHIAAEMVLAKDTVNLKIDPEELILNKKDWAIPLNNQISIAKGFLEFQNFNLSRNAQQLTINNLAEESGKERIGIDFSNFRLQGFLSLLNPDEALASGKVNGDFVIENPFGATGILADFEIDNLNVLENPLGNLTLDAKSLDINSYDFNLAIDGENVDLDLTGDYTAAKTGAKLNLDLNLDKLGMSTIQEFSNGAIKESSGYISGNFDVSGTTKNPEYEGELKFNQSRFKVSKFNSLFKISNESISLDNKGIYLKSFEIADANNNTFSMDGKINTEEIINPTFDLKLVAEQFMLLNSTKEDNELFYGIASFDADVTVKGDIQLPKVEGRLRIRKITDITYVVPESQLDVEERDGVVIFVNRENPDAILTRNDQEENVPELFEGTDLEAILEIADDAVFKIIIDEKTGDNLQVSGDAELNLNIDPNGRINLSGRYELKDGHYETSLYNLVNRRFEINPGSTVTWQGEPTNAKLDVTAIYSVETSASPLMTSVTSGQDPSVVGKFRQVLPFFVYLNVEGELLQPKLSFRLDMPEDSQGAIGGAVYGKVQQLNSQESELNKQVFSLLALNRFFPNSGSDGSSGGTAAIARNNVNKVLSGELNAFSDKIFGKSGFELDFDLDSFTDYQGETPQDRTQLNINAKKRLFNDRLIVTAGSAVDVEGSAQAGQSETPIIGNVSLEYLLTKNGIYRLRGFRKNEYQNIIDGQLFITGIALIFNKEFNRFSELFNPLKNSREKSADKKDDKKEKE</sequence>